<keyword evidence="4 9" id="KW-0812">Transmembrane</keyword>
<evidence type="ECO:0000256" key="5">
    <source>
        <dbReference type="ARBA" id="ARBA00022927"/>
    </source>
</evidence>
<dbReference type="Proteomes" id="UP000642107">
    <property type="component" value="Unassembled WGS sequence"/>
</dbReference>
<evidence type="ECO:0000256" key="2">
    <source>
        <dbReference type="ARBA" id="ARBA00022448"/>
    </source>
</evidence>
<evidence type="ECO:0000256" key="8">
    <source>
        <dbReference type="ARBA" id="ARBA00023136"/>
    </source>
</evidence>
<keyword evidence="6 9" id="KW-1133">Transmembrane helix</keyword>
<evidence type="ECO:0000256" key="10">
    <source>
        <dbReference type="SAM" id="MobiDB-lite"/>
    </source>
</evidence>
<protein>
    <recommendedName>
        <fullName evidence="9">Protein translocase subunit SecE</fullName>
    </recommendedName>
</protein>
<evidence type="ECO:0000256" key="3">
    <source>
        <dbReference type="ARBA" id="ARBA00022475"/>
    </source>
</evidence>
<dbReference type="InterPro" id="IPR005807">
    <property type="entry name" value="SecE_bac"/>
</dbReference>
<keyword evidence="7 9" id="KW-0811">Translocation</keyword>
<proteinExistence type="inferred from homology"/>
<comment type="subunit">
    <text evidence="9">Component of the Sec protein translocase complex. Heterotrimer consisting of SecY, SecE and SecG subunits. The heterotrimers can form oligomers, although 1 heterotrimer is thought to be able to translocate proteins. Interacts with the ribosome. Interacts with SecDF, and other proteins may be involved. Interacts with SecA.</text>
</comment>
<organism evidence="11 12">
    <name type="scientific">Flavimobilis rhizosphaerae</name>
    <dbReference type="NCBI Taxonomy" id="2775421"/>
    <lineage>
        <taxon>Bacteria</taxon>
        <taxon>Bacillati</taxon>
        <taxon>Actinomycetota</taxon>
        <taxon>Actinomycetes</taxon>
        <taxon>Micrococcales</taxon>
        <taxon>Jonesiaceae</taxon>
        <taxon>Flavimobilis</taxon>
    </lineage>
</organism>
<dbReference type="InterPro" id="IPR038379">
    <property type="entry name" value="SecE_sf"/>
</dbReference>
<evidence type="ECO:0000313" key="12">
    <source>
        <dbReference type="Proteomes" id="UP000642107"/>
    </source>
</evidence>
<dbReference type="PANTHER" id="PTHR33910:SF1">
    <property type="entry name" value="PROTEIN TRANSLOCASE SUBUNIT SECE"/>
    <property type="match status" value="1"/>
</dbReference>
<evidence type="ECO:0000256" key="6">
    <source>
        <dbReference type="ARBA" id="ARBA00022989"/>
    </source>
</evidence>
<keyword evidence="2 9" id="KW-0813">Transport</keyword>
<dbReference type="PANTHER" id="PTHR33910">
    <property type="entry name" value="PROTEIN TRANSLOCASE SUBUNIT SECE"/>
    <property type="match status" value="1"/>
</dbReference>
<reference evidence="11 12" key="1">
    <citation type="submission" date="2020-09" db="EMBL/GenBank/DDBJ databases">
        <title>Flavimobilis rhizosphaerae sp. nov., isolated from rhizosphere soil of Spartina alterniflora.</title>
        <authorList>
            <person name="Hanqin C."/>
        </authorList>
    </citation>
    <scope>NUCLEOTIDE SEQUENCE [LARGE SCALE GENOMIC DNA]</scope>
    <source>
        <strain evidence="11 12">GY 10621</strain>
    </source>
</reference>
<comment type="caution">
    <text evidence="11">The sequence shown here is derived from an EMBL/GenBank/DDBJ whole genome shotgun (WGS) entry which is preliminary data.</text>
</comment>
<dbReference type="Pfam" id="PF00584">
    <property type="entry name" value="SecE"/>
    <property type="match status" value="1"/>
</dbReference>
<feature type="compositionally biased region" description="Low complexity" evidence="10">
    <location>
        <begin position="1"/>
        <end position="24"/>
    </location>
</feature>
<evidence type="ECO:0000256" key="7">
    <source>
        <dbReference type="ARBA" id="ARBA00023010"/>
    </source>
</evidence>
<evidence type="ECO:0000313" key="11">
    <source>
        <dbReference type="EMBL" id="MBD9698767.1"/>
    </source>
</evidence>
<keyword evidence="3 9" id="KW-1003">Cell membrane</keyword>
<dbReference type="RefSeq" id="WP_192278340.1">
    <property type="nucleotide sequence ID" value="NZ_JACZDF010000002.1"/>
</dbReference>
<gene>
    <name evidence="9 11" type="primary">secE</name>
    <name evidence="11" type="ORF">IGS67_04565</name>
</gene>
<dbReference type="NCBIfam" id="TIGR00964">
    <property type="entry name" value="secE_bact"/>
    <property type="match status" value="1"/>
</dbReference>
<feature type="region of interest" description="Disordered" evidence="10">
    <location>
        <begin position="1"/>
        <end position="25"/>
    </location>
</feature>
<name>A0ABR9DNT2_9MICO</name>
<comment type="subcellular location">
    <subcellularLocation>
        <location evidence="9">Cell membrane</location>
        <topology evidence="9">Single-pass membrane protein</topology>
    </subcellularLocation>
    <subcellularLocation>
        <location evidence="1">Membrane</location>
    </subcellularLocation>
</comment>
<dbReference type="InterPro" id="IPR001901">
    <property type="entry name" value="Translocase_SecE/Sec61-g"/>
</dbReference>
<comment type="function">
    <text evidence="9">Essential subunit of the Sec protein translocation channel SecYEG. Clamps together the 2 halves of SecY. May contact the channel plug during translocation.</text>
</comment>
<dbReference type="EMBL" id="JACZDF010000002">
    <property type="protein sequence ID" value="MBD9698767.1"/>
    <property type="molecule type" value="Genomic_DNA"/>
</dbReference>
<feature type="transmembrane region" description="Helical" evidence="9">
    <location>
        <begin position="66"/>
        <end position="96"/>
    </location>
</feature>
<evidence type="ECO:0000256" key="4">
    <source>
        <dbReference type="ARBA" id="ARBA00022692"/>
    </source>
</evidence>
<evidence type="ECO:0000256" key="9">
    <source>
        <dbReference type="HAMAP-Rule" id="MF_00422"/>
    </source>
</evidence>
<accession>A0ABR9DNT2</accession>
<comment type="similarity">
    <text evidence="9">Belongs to the SecE/SEC61-gamma family.</text>
</comment>
<dbReference type="HAMAP" id="MF_00422">
    <property type="entry name" value="SecE"/>
    <property type="match status" value="1"/>
</dbReference>
<keyword evidence="8 9" id="KW-0472">Membrane</keyword>
<evidence type="ECO:0000256" key="1">
    <source>
        <dbReference type="ARBA" id="ARBA00004370"/>
    </source>
</evidence>
<sequence>MSESAAEAQGADAAAVERAPAAAPKAKRGFFGRISGFFERIALFVRQVVAEMKKVTTPTRAELGKLVTVVLIFVAVFTAVVFVLDLGLGAAAAWLFG</sequence>
<dbReference type="Gene3D" id="1.20.5.1030">
    <property type="entry name" value="Preprotein translocase secy subunit"/>
    <property type="match status" value="1"/>
</dbReference>
<keyword evidence="5 9" id="KW-0653">Protein transport</keyword>
<keyword evidence="12" id="KW-1185">Reference proteome</keyword>